<dbReference type="AlphaFoldDB" id="A0A0D3IPA3"/>
<dbReference type="InterPro" id="IPR038765">
    <property type="entry name" value="Papain-like_cys_pep_sf"/>
</dbReference>
<dbReference type="GO" id="GO:0016579">
    <property type="term" value="P:protein deubiquitination"/>
    <property type="evidence" value="ECO:0007669"/>
    <property type="project" value="TreeGrafter"/>
</dbReference>
<keyword evidence="3" id="KW-0963">Cytoplasm</keyword>
<dbReference type="SUPFAM" id="SSF54427">
    <property type="entry name" value="NTF2-like"/>
    <property type="match status" value="1"/>
</dbReference>
<comment type="subcellular location">
    <subcellularLocation>
        <location evidence="3">Cytoplasm</location>
    </subcellularLocation>
</comment>
<dbReference type="HOGENOM" id="CLU_856444_0_0_1"/>
<keyword evidence="3" id="KW-0645">Protease</keyword>
<comment type="function">
    <text evidence="3">Hydrolase that can remove conjugated ubiquitin from proteins and may therefore play an important regulatory role at the level of protein turnover by preventing degradation.</text>
</comment>
<evidence type="ECO:0000259" key="4">
    <source>
        <dbReference type="PROSITE" id="PS50802"/>
    </source>
</evidence>
<dbReference type="GO" id="GO:0005634">
    <property type="term" value="C:nucleus"/>
    <property type="evidence" value="ECO:0007669"/>
    <property type="project" value="TreeGrafter"/>
</dbReference>
<evidence type="ECO:0000313" key="5">
    <source>
        <dbReference type="EnsemblProtists" id="EOD13088"/>
    </source>
</evidence>
<dbReference type="Pfam" id="PF02338">
    <property type="entry name" value="OTU"/>
    <property type="match status" value="1"/>
</dbReference>
<evidence type="ECO:0000256" key="3">
    <source>
        <dbReference type="RuleBase" id="RU367104"/>
    </source>
</evidence>
<evidence type="ECO:0000313" key="6">
    <source>
        <dbReference type="Proteomes" id="UP000013827"/>
    </source>
</evidence>
<keyword evidence="2 3" id="KW-0378">Hydrolase</keyword>
<dbReference type="PANTHER" id="PTHR13312">
    <property type="entry name" value="HIV-INDUCED PROTEIN-7-LIKE PROTEASE"/>
    <property type="match status" value="1"/>
</dbReference>
<dbReference type="GO" id="GO:0036503">
    <property type="term" value="P:ERAD pathway"/>
    <property type="evidence" value="ECO:0007669"/>
    <property type="project" value="TreeGrafter"/>
</dbReference>
<evidence type="ECO:0000256" key="2">
    <source>
        <dbReference type="ARBA" id="ARBA00022801"/>
    </source>
</evidence>
<dbReference type="EnsemblProtists" id="EOD13088">
    <property type="protein sequence ID" value="EOD13088"/>
    <property type="gene ID" value="EMIHUDRAFT_212798"/>
</dbReference>
<organism evidence="5 6">
    <name type="scientific">Emiliania huxleyi (strain CCMP1516)</name>
    <dbReference type="NCBI Taxonomy" id="280463"/>
    <lineage>
        <taxon>Eukaryota</taxon>
        <taxon>Haptista</taxon>
        <taxon>Haptophyta</taxon>
        <taxon>Prymnesiophyceae</taxon>
        <taxon>Isochrysidales</taxon>
        <taxon>Noelaerhabdaceae</taxon>
        <taxon>Emiliania</taxon>
    </lineage>
</organism>
<dbReference type="RefSeq" id="XP_005765517.1">
    <property type="nucleotide sequence ID" value="XM_005765460.1"/>
</dbReference>
<comment type="catalytic activity">
    <reaction evidence="1 3">
        <text>Thiol-dependent hydrolysis of ester, thioester, amide, peptide and isopeptide bonds formed by the C-terminal Gly of ubiquitin (a 76-residue protein attached to proteins as an intracellular targeting signal).</text>
        <dbReference type="EC" id="3.4.19.12"/>
    </reaction>
</comment>
<name>A0A0D3IPA3_EMIH1</name>
<dbReference type="SUPFAM" id="SSF54001">
    <property type="entry name" value="Cysteine proteinases"/>
    <property type="match status" value="1"/>
</dbReference>
<reference evidence="6" key="1">
    <citation type="journal article" date="2013" name="Nature">
        <title>Pan genome of the phytoplankton Emiliania underpins its global distribution.</title>
        <authorList>
            <person name="Read B.A."/>
            <person name="Kegel J."/>
            <person name="Klute M.J."/>
            <person name="Kuo A."/>
            <person name="Lefebvre S.C."/>
            <person name="Maumus F."/>
            <person name="Mayer C."/>
            <person name="Miller J."/>
            <person name="Monier A."/>
            <person name="Salamov A."/>
            <person name="Young J."/>
            <person name="Aguilar M."/>
            <person name="Claverie J.M."/>
            <person name="Frickenhaus S."/>
            <person name="Gonzalez K."/>
            <person name="Herman E.K."/>
            <person name="Lin Y.C."/>
            <person name="Napier J."/>
            <person name="Ogata H."/>
            <person name="Sarno A.F."/>
            <person name="Shmutz J."/>
            <person name="Schroeder D."/>
            <person name="de Vargas C."/>
            <person name="Verret F."/>
            <person name="von Dassow P."/>
            <person name="Valentin K."/>
            <person name="Van de Peer Y."/>
            <person name="Wheeler G."/>
            <person name="Dacks J.B."/>
            <person name="Delwiche C.F."/>
            <person name="Dyhrman S.T."/>
            <person name="Glockner G."/>
            <person name="John U."/>
            <person name="Richards T."/>
            <person name="Worden A.Z."/>
            <person name="Zhang X."/>
            <person name="Grigoriev I.V."/>
            <person name="Allen A.E."/>
            <person name="Bidle K."/>
            <person name="Borodovsky M."/>
            <person name="Bowler C."/>
            <person name="Brownlee C."/>
            <person name="Cock J.M."/>
            <person name="Elias M."/>
            <person name="Gladyshev V.N."/>
            <person name="Groth M."/>
            <person name="Guda C."/>
            <person name="Hadaegh A."/>
            <person name="Iglesias-Rodriguez M.D."/>
            <person name="Jenkins J."/>
            <person name="Jones B.M."/>
            <person name="Lawson T."/>
            <person name="Leese F."/>
            <person name="Lindquist E."/>
            <person name="Lobanov A."/>
            <person name="Lomsadze A."/>
            <person name="Malik S.B."/>
            <person name="Marsh M.E."/>
            <person name="Mackinder L."/>
            <person name="Mock T."/>
            <person name="Mueller-Roeber B."/>
            <person name="Pagarete A."/>
            <person name="Parker M."/>
            <person name="Probert I."/>
            <person name="Quesneville H."/>
            <person name="Raines C."/>
            <person name="Rensing S.A."/>
            <person name="Riano-Pachon D.M."/>
            <person name="Richier S."/>
            <person name="Rokitta S."/>
            <person name="Shiraiwa Y."/>
            <person name="Soanes D.M."/>
            <person name="van der Giezen M."/>
            <person name="Wahlund T.M."/>
            <person name="Williams B."/>
            <person name="Wilson W."/>
            <person name="Wolfe G."/>
            <person name="Wurch L.L."/>
        </authorList>
    </citation>
    <scope>NUCLEOTIDE SEQUENCE</scope>
</reference>
<dbReference type="Proteomes" id="UP000013827">
    <property type="component" value="Unassembled WGS sequence"/>
</dbReference>
<dbReference type="Gene3D" id="3.10.450.50">
    <property type="match status" value="1"/>
</dbReference>
<keyword evidence="6" id="KW-1185">Reference proteome</keyword>
<dbReference type="GO" id="GO:0030968">
    <property type="term" value="P:endoplasmic reticulum unfolded protein response"/>
    <property type="evidence" value="ECO:0007669"/>
    <property type="project" value="TreeGrafter"/>
</dbReference>
<dbReference type="KEGG" id="ehx:EMIHUDRAFT_212798"/>
<dbReference type="eggNOG" id="ENOG502SEND">
    <property type="taxonomic scope" value="Eukaryota"/>
</dbReference>
<feature type="domain" description="OTU" evidence="4">
    <location>
        <begin position="31"/>
        <end position="174"/>
    </location>
</feature>
<keyword evidence="3" id="KW-0788">Thiol protease</keyword>
<dbReference type="GeneID" id="17259355"/>
<dbReference type="RefSeq" id="XP_005763837.1">
    <property type="nucleotide sequence ID" value="XM_005763780.1"/>
</dbReference>
<protein>
    <recommendedName>
        <fullName evidence="3">Ubiquitin thioesterase OTU</fullName>
        <ecNumber evidence="3">3.4.19.12</ecNumber>
    </recommendedName>
</protein>
<reference evidence="5" key="2">
    <citation type="submission" date="2024-10" db="UniProtKB">
        <authorList>
            <consortium name="EnsemblProtists"/>
        </authorList>
    </citation>
    <scope>IDENTIFICATION</scope>
</reference>
<dbReference type="InterPro" id="IPR003323">
    <property type="entry name" value="OTU_dom"/>
</dbReference>
<dbReference type="Gene3D" id="3.90.70.80">
    <property type="match status" value="1"/>
</dbReference>
<sequence>MWRLLCVASIALRARHHPRADRAATAAAAFDRVHEVPGDGDCLFSAIAAAEALAVGSIVPAGSALSARAAELRSSAMDLLCPTGVPDGALTLGGLPVDLLIELQPGEDGRGYCSRLRRRGEWGSTAEILALSRVLGRPISVRTDFGEQAFGDGEASGALALRFRGNHYDAVRLRGGACEETGAEEAVGRVLDRLHATAAAADADAYFALFRPEAVFYGTDPGERWQMDEFRAYAGARFAAGDGWEYSVRERHVTVRGDVAWFDEALDGKVLGPTRGTGVLVDDGAAAGGWRLAAYSLGMAVRNEVAGEVARLNKEGRGVAASQGE</sequence>
<dbReference type="Pfam" id="PF13474">
    <property type="entry name" value="SnoaL_3"/>
    <property type="match status" value="1"/>
</dbReference>
<dbReference type="GeneID" id="17257489"/>
<accession>A0A0D3IPA3</accession>
<dbReference type="EC" id="3.4.19.12" evidence="3"/>
<evidence type="ECO:0000256" key="1">
    <source>
        <dbReference type="ARBA" id="ARBA00000707"/>
    </source>
</evidence>
<dbReference type="PANTHER" id="PTHR13312:SF0">
    <property type="entry name" value="UBIQUITIN THIOESTERASE OTU1"/>
    <property type="match status" value="1"/>
</dbReference>
<dbReference type="InterPro" id="IPR032710">
    <property type="entry name" value="NTF2-like_dom_sf"/>
</dbReference>
<dbReference type="PROSITE" id="PS50802">
    <property type="entry name" value="OTU"/>
    <property type="match status" value="1"/>
</dbReference>
<dbReference type="CDD" id="cd22744">
    <property type="entry name" value="OTU"/>
    <property type="match status" value="1"/>
</dbReference>
<dbReference type="PaxDb" id="2903-EOD11408"/>
<dbReference type="GO" id="GO:0005829">
    <property type="term" value="C:cytosol"/>
    <property type="evidence" value="ECO:0007669"/>
    <property type="project" value="TreeGrafter"/>
</dbReference>
<dbReference type="KEGG" id="ehx:EMIHUDRAFT_214775"/>
<proteinExistence type="predicted"/>
<dbReference type="GO" id="GO:0004843">
    <property type="term" value="F:cysteine-type deubiquitinase activity"/>
    <property type="evidence" value="ECO:0007669"/>
    <property type="project" value="UniProtKB-UniRule"/>
</dbReference>
<dbReference type="EnsemblProtists" id="EOD11408">
    <property type="protein sequence ID" value="EOD11408"/>
    <property type="gene ID" value="EMIHUDRAFT_214775"/>
</dbReference>
<keyword evidence="3" id="KW-0833">Ubl conjugation pathway</keyword>
<dbReference type="InterPro" id="IPR037401">
    <property type="entry name" value="SnoaL-like"/>
</dbReference>